<accession>A0A2P6S8E9</accession>
<dbReference type="Pfam" id="PF01453">
    <property type="entry name" value="B_lectin"/>
    <property type="match status" value="1"/>
</dbReference>
<dbReference type="STRING" id="74649.A0A2P6S8E9"/>
<dbReference type="PANTHER" id="PTHR32444">
    <property type="entry name" value="BULB-TYPE LECTIN DOMAIN-CONTAINING PROTEIN"/>
    <property type="match status" value="1"/>
</dbReference>
<evidence type="ECO:0000256" key="3">
    <source>
        <dbReference type="ARBA" id="ARBA00023180"/>
    </source>
</evidence>
<dbReference type="InterPro" id="IPR001480">
    <property type="entry name" value="Bulb-type_lectin_dom"/>
</dbReference>
<dbReference type="Proteomes" id="UP000238479">
    <property type="component" value="Chromosome 1"/>
</dbReference>
<proteinExistence type="predicted"/>
<reference evidence="6 7" key="1">
    <citation type="journal article" date="2018" name="Nat. Genet.">
        <title>The Rosa genome provides new insights in the design of modern roses.</title>
        <authorList>
            <person name="Bendahmane M."/>
        </authorList>
    </citation>
    <scope>NUCLEOTIDE SEQUENCE [LARGE SCALE GENOMIC DNA]</scope>
    <source>
        <strain evidence="7">cv. Old Blush</strain>
    </source>
</reference>
<dbReference type="AlphaFoldDB" id="A0A2P6S8E9"/>
<evidence type="ECO:0000313" key="7">
    <source>
        <dbReference type="Proteomes" id="UP000238479"/>
    </source>
</evidence>
<evidence type="ECO:0000313" key="6">
    <source>
        <dbReference type="EMBL" id="PRQ54952.1"/>
    </source>
</evidence>
<protein>
    <submittedName>
        <fullName evidence="6">Putative non-specific serine/threonine protein kinase</fullName>
        <ecNumber evidence="6">2.7.11.1</ecNumber>
    </submittedName>
</protein>
<dbReference type="EC" id="2.7.11.1" evidence="6"/>
<feature type="domain" description="S-locus glycoprotein" evidence="4">
    <location>
        <begin position="79"/>
        <end position="198"/>
    </location>
</feature>
<keyword evidence="3" id="KW-0325">Glycoprotein</keyword>
<keyword evidence="2" id="KW-1015">Disulfide bond</keyword>
<feature type="domain" description="Bulb-type lectin" evidence="5">
    <location>
        <begin position="4"/>
        <end position="40"/>
    </location>
</feature>
<evidence type="ECO:0000259" key="4">
    <source>
        <dbReference type="Pfam" id="PF00954"/>
    </source>
</evidence>
<dbReference type="PANTHER" id="PTHR32444:SF89">
    <property type="entry name" value="S GLYCOPROTEIN"/>
    <property type="match status" value="1"/>
</dbReference>
<dbReference type="GO" id="GO:0048544">
    <property type="term" value="P:recognition of pollen"/>
    <property type="evidence" value="ECO:0007669"/>
    <property type="project" value="InterPro"/>
</dbReference>
<dbReference type="InterPro" id="IPR000858">
    <property type="entry name" value="S_locus_glycoprot_dom"/>
</dbReference>
<evidence type="ECO:0000256" key="2">
    <source>
        <dbReference type="ARBA" id="ARBA00023157"/>
    </source>
</evidence>
<gene>
    <name evidence="6" type="ORF">RchiOBHm_Chr1g0319271</name>
</gene>
<keyword evidence="6" id="KW-0723">Serine/threonine-protein kinase</keyword>
<dbReference type="InterPro" id="IPR036426">
    <property type="entry name" value="Bulb-type_lectin_dom_sf"/>
</dbReference>
<comment type="caution">
    <text evidence="6">The sequence shown here is derived from an EMBL/GenBank/DDBJ whole genome shotgun (WGS) entry which is preliminary data.</text>
</comment>
<evidence type="ECO:0000256" key="1">
    <source>
        <dbReference type="ARBA" id="ARBA00022729"/>
    </source>
</evidence>
<dbReference type="Gramene" id="PRQ54952">
    <property type="protein sequence ID" value="PRQ54952"/>
    <property type="gene ID" value="RchiOBHm_Chr1g0319271"/>
</dbReference>
<dbReference type="OMA" id="WESSLAH"/>
<name>A0A2P6S8E9_ROSCH</name>
<dbReference type="EMBL" id="PDCK01000039">
    <property type="protein sequence ID" value="PRQ54952.1"/>
    <property type="molecule type" value="Genomic_DNA"/>
</dbReference>
<organism evidence="6 7">
    <name type="scientific">Rosa chinensis</name>
    <name type="common">China rose</name>
    <dbReference type="NCBI Taxonomy" id="74649"/>
    <lineage>
        <taxon>Eukaryota</taxon>
        <taxon>Viridiplantae</taxon>
        <taxon>Streptophyta</taxon>
        <taxon>Embryophyta</taxon>
        <taxon>Tracheophyta</taxon>
        <taxon>Spermatophyta</taxon>
        <taxon>Magnoliopsida</taxon>
        <taxon>eudicotyledons</taxon>
        <taxon>Gunneridae</taxon>
        <taxon>Pentapetalae</taxon>
        <taxon>rosids</taxon>
        <taxon>fabids</taxon>
        <taxon>Rosales</taxon>
        <taxon>Rosaceae</taxon>
        <taxon>Rosoideae</taxon>
        <taxon>Rosoideae incertae sedis</taxon>
        <taxon>Rosa</taxon>
    </lineage>
</organism>
<keyword evidence="1" id="KW-0732">Signal</keyword>
<dbReference type="Pfam" id="PF00954">
    <property type="entry name" value="S_locus_glycop"/>
    <property type="match status" value="1"/>
</dbReference>
<keyword evidence="6" id="KW-0418">Kinase</keyword>
<evidence type="ECO:0000259" key="5">
    <source>
        <dbReference type="Pfam" id="PF01453"/>
    </source>
</evidence>
<keyword evidence="7" id="KW-1185">Reference proteome</keyword>
<sequence length="220" mass="24784">MGVDHFIWQSFDYPGDTMLPNMVLGYDRKSGKSSFLTAWKSESDPSTGIFSAAGGLAAEMPGQVVIWNKSKFNRSTRHWRTGPWDKSKFIGVLDMDNQYLSGFNLDENVEQGTIHFSFTVFNKYLTYLELSSDGITKLMRSENGGNWSLQWEALQNQCDYYGKCGPFGVCKILKPPKFAKTASESPISCKCLKGFEPKPDHEWSKGNWTGGCVRKKKVSL</sequence>
<dbReference type="SUPFAM" id="SSF51110">
    <property type="entry name" value="alpha-D-mannose-specific plant lectins"/>
    <property type="match status" value="1"/>
</dbReference>
<dbReference type="GO" id="GO:0004674">
    <property type="term" value="F:protein serine/threonine kinase activity"/>
    <property type="evidence" value="ECO:0007669"/>
    <property type="project" value="UniProtKB-KW"/>
</dbReference>
<keyword evidence="6" id="KW-0808">Transferase</keyword>